<keyword evidence="3" id="KW-1185">Reference proteome</keyword>
<dbReference type="Gene3D" id="2.120.10.80">
    <property type="entry name" value="Kelch-type beta propeller"/>
    <property type="match status" value="1"/>
</dbReference>
<name>A0A8X8B341_BRACI</name>
<accession>A0A8X8B341</accession>
<evidence type="ECO:0000259" key="1">
    <source>
        <dbReference type="Pfam" id="PF25210"/>
    </source>
</evidence>
<dbReference type="EMBL" id="JAAMPC010000003">
    <property type="protein sequence ID" value="KAG2322149.1"/>
    <property type="molecule type" value="Genomic_DNA"/>
</dbReference>
<sequence>MPVHMCHTVADVIGGRIYLFGLLPTYPESYGILVFDTETQTWEGPMTVQVIQQIRDGCLVVMAGKMYMRNFQNCYVYDPKESKWETDEVLSSEEWENACVVNDVLYFYSWPVKELRVCGPEHKCLGVVEGLDDFLAEMRRVDRFWGVTMSNYAGKLVLFFRIQEIIGEICCV</sequence>
<dbReference type="PANTHER" id="PTHR24414">
    <property type="entry name" value="F-BOX/KELCH-REPEAT PROTEIN SKIP4"/>
    <property type="match status" value="1"/>
</dbReference>
<reference evidence="2 3" key="1">
    <citation type="submission" date="2020-02" db="EMBL/GenBank/DDBJ databases">
        <authorList>
            <person name="Ma Q."/>
            <person name="Huang Y."/>
            <person name="Song X."/>
            <person name="Pei D."/>
        </authorList>
    </citation>
    <scope>NUCLEOTIDE SEQUENCE [LARGE SCALE GENOMIC DNA]</scope>
    <source>
        <strain evidence="2">Sxm20200214</strain>
        <tissue evidence="2">Leaf</tissue>
    </source>
</reference>
<evidence type="ECO:0000313" key="3">
    <source>
        <dbReference type="Proteomes" id="UP000886595"/>
    </source>
</evidence>
<evidence type="ECO:0000313" key="2">
    <source>
        <dbReference type="EMBL" id="KAG2322149.1"/>
    </source>
</evidence>
<organism evidence="2 3">
    <name type="scientific">Brassica carinata</name>
    <name type="common">Ethiopian mustard</name>
    <name type="synonym">Abyssinian cabbage</name>
    <dbReference type="NCBI Taxonomy" id="52824"/>
    <lineage>
        <taxon>Eukaryota</taxon>
        <taxon>Viridiplantae</taxon>
        <taxon>Streptophyta</taxon>
        <taxon>Embryophyta</taxon>
        <taxon>Tracheophyta</taxon>
        <taxon>Spermatophyta</taxon>
        <taxon>Magnoliopsida</taxon>
        <taxon>eudicotyledons</taxon>
        <taxon>Gunneridae</taxon>
        <taxon>Pentapetalae</taxon>
        <taxon>rosids</taxon>
        <taxon>malvids</taxon>
        <taxon>Brassicales</taxon>
        <taxon>Brassicaceae</taxon>
        <taxon>Brassiceae</taxon>
        <taxon>Brassica</taxon>
    </lineage>
</organism>
<dbReference type="PANTHER" id="PTHR24414:SF141">
    <property type="entry name" value="GENOME ASSEMBLY, CHROMOSOME: A07"/>
    <property type="match status" value="1"/>
</dbReference>
<dbReference type="InterPro" id="IPR057499">
    <property type="entry name" value="Kelch_FKB95"/>
</dbReference>
<dbReference type="InterPro" id="IPR050354">
    <property type="entry name" value="F-box/kelch-repeat_ARATH"/>
</dbReference>
<dbReference type="Pfam" id="PF25210">
    <property type="entry name" value="Kelch_FKB95"/>
    <property type="match status" value="1"/>
</dbReference>
<dbReference type="OrthoDB" id="10384153at2759"/>
<protein>
    <recommendedName>
        <fullName evidence="1">FKB95-like N-terminal Kelch domain-containing protein</fullName>
    </recommendedName>
</protein>
<dbReference type="SUPFAM" id="SSF117281">
    <property type="entry name" value="Kelch motif"/>
    <property type="match status" value="1"/>
</dbReference>
<feature type="domain" description="FKB95-like N-terminal Kelch" evidence="1">
    <location>
        <begin position="1"/>
        <end position="171"/>
    </location>
</feature>
<dbReference type="InterPro" id="IPR015915">
    <property type="entry name" value="Kelch-typ_b-propeller"/>
</dbReference>
<dbReference type="AlphaFoldDB" id="A0A8X8B341"/>
<comment type="caution">
    <text evidence="2">The sequence shown here is derived from an EMBL/GenBank/DDBJ whole genome shotgun (WGS) entry which is preliminary data.</text>
</comment>
<proteinExistence type="predicted"/>
<gene>
    <name evidence="2" type="ORF">Bca52824_015362</name>
</gene>
<dbReference type="Proteomes" id="UP000886595">
    <property type="component" value="Unassembled WGS sequence"/>
</dbReference>